<dbReference type="STRING" id="1882483.A0A317XP93"/>
<dbReference type="OrthoDB" id="2553003at2759"/>
<feature type="compositionally biased region" description="Pro residues" evidence="1">
    <location>
        <begin position="70"/>
        <end position="82"/>
    </location>
</feature>
<feature type="compositionally biased region" description="Low complexity" evidence="1">
    <location>
        <begin position="463"/>
        <end position="486"/>
    </location>
</feature>
<evidence type="ECO:0000313" key="3">
    <source>
        <dbReference type="Proteomes" id="UP000246740"/>
    </source>
</evidence>
<feature type="compositionally biased region" description="Low complexity" evidence="1">
    <location>
        <begin position="265"/>
        <end position="281"/>
    </location>
</feature>
<sequence>MPTAERRSISQSLSAVASKSRRLFSRELNASPSSSSSSECVPRRDQSAATPHSLSPSPYLHSNRGAFTPSPLPSPSPSPSPSPYCIGKQLLSPPLDSHSSFGKAAGRRRSSTTTTGSNHSAGGGGEDAHRRKRSLFSTSGTKKGDSNSQNAQHGGMDDAFNDPFETRPWFKQQNAKAMAAIHESHRAAAASGAGATKQLLSQEEKLAALDRVSDLVCMSVESQVQQGSLGSLASSPTFSSSSPTLCGSGADTFFYPVDAPPSPQSPQSARSSSFARSNGSPTRPRVVAFPTPSTSSDTMGNAYSSAAPDAAPKPFSTSAPLPMAAPISVAVAVAPRYTHFARNQSKNQSEMFEIVQISPKSTSDGFASTHFAQPLTSRHEILLPSSMKSPKVGANRSTASQQLRTSNAAKKTKPPKHHDGRERLGGRRPDDDYFGPGVGERRYGFIDRTNMRESSLPLPPLRPSRNVSRSRAQSLSASSSLSTTKSASDRSHGDSTTTPPLPTVPANFQHLVSRSDSRSGASMLFKELDADAAARKEEVEPLSFLETPPRSRPPSLAQSRKSRSDSLSSIGDYRPAPFSTPTFGVSGKWSSLP</sequence>
<dbReference type="Proteomes" id="UP000246740">
    <property type="component" value="Unassembled WGS sequence"/>
</dbReference>
<protein>
    <submittedName>
        <fullName evidence="2">Uncharacterized protein</fullName>
    </submittedName>
</protein>
<feature type="compositionally biased region" description="Low complexity" evidence="1">
    <location>
        <begin position="111"/>
        <end position="120"/>
    </location>
</feature>
<evidence type="ECO:0000256" key="1">
    <source>
        <dbReference type="SAM" id="MobiDB-lite"/>
    </source>
</evidence>
<feature type="region of interest" description="Disordered" evidence="1">
    <location>
        <begin position="384"/>
        <end position="516"/>
    </location>
</feature>
<keyword evidence="3" id="KW-1185">Reference proteome</keyword>
<gene>
    <name evidence="2" type="ORF">BCV70DRAFT_218168</name>
</gene>
<feature type="region of interest" description="Disordered" evidence="1">
    <location>
        <begin position="536"/>
        <end position="593"/>
    </location>
</feature>
<name>A0A317XP93_9BASI</name>
<reference evidence="2 3" key="1">
    <citation type="journal article" date="2018" name="Mol. Biol. Evol.">
        <title>Broad Genomic Sampling Reveals a Smut Pathogenic Ancestry of the Fungal Clade Ustilaginomycotina.</title>
        <authorList>
            <person name="Kijpornyongpan T."/>
            <person name="Mondo S.J."/>
            <person name="Barry K."/>
            <person name="Sandor L."/>
            <person name="Lee J."/>
            <person name="Lipzen A."/>
            <person name="Pangilinan J."/>
            <person name="LaButti K."/>
            <person name="Hainaut M."/>
            <person name="Henrissat B."/>
            <person name="Grigoriev I.V."/>
            <person name="Spatafora J.W."/>
            <person name="Aime M.C."/>
        </authorList>
    </citation>
    <scope>NUCLEOTIDE SEQUENCE [LARGE SCALE GENOMIC DNA]</scope>
    <source>
        <strain evidence="2 3">MCA 3645</strain>
    </source>
</reference>
<dbReference type="AlphaFoldDB" id="A0A317XP93"/>
<feature type="compositionally biased region" description="Polar residues" evidence="1">
    <location>
        <begin position="135"/>
        <end position="152"/>
    </location>
</feature>
<feature type="compositionally biased region" description="Polar residues" evidence="1">
    <location>
        <begin position="395"/>
        <end position="409"/>
    </location>
</feature>
<dbReference type="EMBL" id="KZ819196">
    <property type="protein sequence ID" value="PWY99228.1"/>
    <property type="molecule type" value="Genomic_DNA"/>
</dbReference>
<feature type="compositionally biased region" description="Polar residues" evidence="1">
    <location>
        <begin position="291"/>
        <end position="304"/>
    </location>
</feature>
<feature type="compositionally biased region" description="Polar residues" evidence="1">
    <location>
        <begin position="579"/>
        <end position="593"/>
    </location>
</feature>
<feature type="compositionally biased region" description="Low complexity" evidence="1">
    <location>
        <begin position="51"/>
        <end position="62"/>
    </location>
</feature>
<feature type="region of interest" description="Disordered" evidence="1">
    <location>
        <begin position="256"/>
        <end position="313"/>
    </location>
</feature>
<feature type="compositionally biased region" description="Basic and acidic residues" evidence="1">
    <location>
        <begin position="417"/>
        <end position="431"/>
    </location>
</feature>
<feature type="compositionally biased region" description="Basic and acidic residues" evidence="1">
    <location>
        <begin position="439"/>
        <end position="451"/>
    </location>
</feature>
<feature type="region of interest" description="Disordered" evidence="1">
    <location>
        <begin position="1"/>
        <end position="165"/>
    </location>
</feature>
<organism evidence="2 3">
    <name type="scientific">Testicularia cyperi</name>
    <dbReference type="NCBI Taxonomy" id="1882483"/>
    <lineage>
        <taxon>Eukaryota</taxon>
        <taxon>Fungi</taxon>
        <taxon>Dikarya</taxon>
        <taxon>Basidiomycota</taxon>
        <taxon>Ustilaginomycotina</taxon>
        <taxon>Ustilaginomycetes</taxon>
        <taxon>Ustilaginales</taxon>
        <taxon>Anthracoideaceae</taxon>
        <taxon>Testicularia</taxon>
    </lineage>
</organism>
<evidence type="ECO:0000313" key="2">
    <source>
        <dbReference type="EMBL" id="PWY99228.1"/>
    </source>
</evidence>
<dbReference type="InParanoid" id="A0A317XP93"/>
<proteinExistence type="predicted"/>
<accession>A0A317XP93</accession>